<gene>
    <name evidence="2" type="ORF">Metli_1309</name>
</gene>
<accession>J0S9H0</accession>
<dbReference type="EMBL" id="CM001555">
    <property type="protein sequence ID" value="EJG07264.1"/>
    <property type="molecule type" value="Genomic_DNA"/>
</dbReference>
<evidence type="ECO:0000259" key="1">
    <source>
        <dbReference type="Pfam" id="PF13304"/>
    </source>
</evidence>
<dbReference type="Pfam" id="PF13304">
    <property type="entry name" value="AAA_21"/>
    <property type="match status" value="1"/>
</dbReference>
<protein>
    <recommendedName>
        <fullName evidence="1">ATPase AAA-type core domain-containing protein</fullName>
    </recommendedName>
</protein>
<dbReference type="InterPro" id="IPR051396">
    <property type="entry name" value="Bact_Antivir_Def_Nuclease"/>
</dbReference>
<evidence type="ECO:0000313" key="2">
    <source>
        <dbReference type="EMBL" id="EJG07264.1"/>
    </source>
</evidence>
<dbReference type="AlphaFoldDB" id="J0S9H0"/>
<dbReference type="OrthoDB" id="108929at2157"/>
<dbReference type="Gene3D" id="3.40.50.300">
    <property type="entry name" value="P-loop containing nucleotide triphosphate hydrolases"/>
    <property type="match status" value="1"/>
</dbReference>
<dbReference type="STRING" id="28892.Metli_1309"/>
<dbReference type="RefSeq" id="WP_004038956.1">
    <property type="nucleotide sequence ID" value="NZ_CM001555.1"/>
</dbReference>
<dbReference type="PANTHER" id="PTHR43581">
    <property type="entry name" value="ATP/GTP PHOSPHATASE"/>
    <property type="match status" value="1"/>
</dbReference>
<feature type="domain" description="ATPase AAA-type core" evidence="1">
    <location>
        <begin position="33"/>
        <end position="514"/>
    </location>
</feature>
<sequence>MDPLTLDQIDVYGLFTPDTNYTEIKLNDPERTTIIHGINGCGKTTLMKMLYGFFTGDYNIFKKTRFNSFHLQFSDGTTIRIYSHFFYLIRQSLEDNSYDKFLNSFEEYMDNNSAIFLEYINNMNLKNYEIFVITPEGIKILIPDYVNSSNNEEIKSKIREYEDALFERSKHDTDPMNMSEAFSSLNIKLTYDKYLKKNKLNPNPFEPDIYPHSFSDEPDPLKNIRDKITVFFIQTQRLVHFGDDPSEGKSAIDECVDDYNSILDNATNITQKMAEYSALSFPDRLITKFNALERSEYPTILELEEKINLLNEEVDELSSHGIVLDLKLDKRFENTIEEPDTEMDYYGESYLLCSDRLINPISRPIIDLALDDALDNVRYFVPLLYSKNYLDYLIEEFKTSNIFLQKNMGPKVFNERTRLESNTFKVLSSGEQNLLKIFFELLFKPLTVFYGKLLEGSFEHISCKLNLLFLIDEPELSLHITWQNKLLEEMLKVQKNSVLTTNSILIATHSPDFINDRWDLTYSMNPSGRD</sequence>
<dbReference type="PANTHER" id="PTHR43581:SF2">
    <property type="entry name" value="EXCINUCLEASE ATPASE SUBUNIT"/>
    <property type="match status" value="1"/>
</dbReference>
<reference evidence="2 3" key="1">
    <citation type="submission" date="2011-08" db="EMBL/GenBank/DDBJ databases">
        <title>The complete genome of Methanofollis liminatans DSM 4140.</title>
        <authorList>
            <consortium name="US DOE Joint Genome Institute (JGI-PGF)"/>
            <person name="Lucas S."/>
            <person name="Han J."/>
            <person name="Lapidus A."/>
            <person name="Bruce D."/>
            <person name="Goodwin L."/>
            <person name="Pitluck S."/>
            <person name="Peters L."/>
            <person name="Kyrpides N."/>
            <person name="Mavromatis K."/>
            <person name="Ivanova N."/>
            <person name="Mikhailova N."/>
            <person name="Lu M."/>
            <person name="Detter J.C."/>
            <person name="Tapia R."/>
            <person name="Han C."/>
            <person name="Land M."/>
            <person name="Hauser L."/>
            <person name="Markowitz V."/>
            <person name="Cheng J.-F."/>
            <person name="Hugenholtz P."/>
            <person name="Woyke T."/>
            <person name="Wu D."/>
            <person name="Spring S."/>
            <person name="Schuler E."/>
            <person name="Brambilla E."/>
            <person name="Klenk H.-P."/>
            <person name="Eisen J.A."/>
        </authorList>
    </citation>
    <scope>NUCLEOTIDE SEQUENCE [LARGE SCALE GENOMIC DNA]</scope>
    <source>
        <strain evidence="2 3">DSM 4140</strain>
    </source>
</reference>
<dbReference type="SUPFAM" id="SSF52540">
    <property type="entry name" value="P-loop containing nucleoside triphosphate hydrolases"/>
    <property type="match status" value="1"/>
</dbReference>
<dbReference type="GO" id="GO:0005524">
    <property type="term" value="F:ATP binding"/>
    <property type="evidence" value="ECO:0007669"/>
    <property type="project" value="InterPro"/>
</dbReference>
<dbReference type="InterPro" id="IPR003959">
    <property type="entry name" value="ATPase_AAA_core"/>
</dbReference>
<dbReference type="HOGENOM" id="CLU_033692_0_0_2"/>
<organism evidence="2 3">
    <name type="scientific">Methanofollis liminatans DSM 4140</name>
    <dbReference type="NCBI Taxonomy" id="28892"/>
    <lineage>
        <taxon>Archaea</taxon>
        <taxon>Methanobacteriati</taxon>
        <taxon>Methanobacteriota</taxon>
        <taxon>Stenosarchaea group</taxon>
        <taxon>Methanomicrobia</taxon>
        <taxon>Methanomicrobiales</taxon>
        <taxon>Methanomicrobiaceae</taxon>
        <taxon>Methanofollis</taxon>
    </lineage>
</organism>
<keyword evidence="3" id="KW-1185">Reference proteome</keyword>
<dbReference type="GO" id="GO:0016887">
    <property type="term" value="F:ATP hydrolysis activity"/>
    <property type="evidence" value="ECO:0007669"/>
    <property type="project" value="InterPro"/>
</dbReference>
<evidence type="ECO:0000313" key="3">
    <source>
        <dbReference type="Proteomes" id="UP000005095"/>
    </source>
</evidence>
<name>J0S9H0_9EURY</name>
<dbReference type="InterPro" id="IPR027417">
    <property type="entry name" value="P-loop_NTPase"/>
</dbReference>
<proteinExistence type="predicted"/>
<dbReference type="Proteomes" id="UP000005095">
    <property type="component" value="Chromosome"/>
</dbReference>